<dbReference type="GO" id="GO:0005886">
    <property type="term" value="C:plasma membrane"/>
    <property type="evidence" value="ECO:0007669"/>
    <property type="project" value="TreeGrafter"/>
</dbReference>
<evidence type="ECO:0000256" key="5">
    <source>
        <dbReference type="ARBA" id="ARBA00023136"/>
    </source>
</evidence>
<evidence type="ECO:0000256" key="6">
    <source>
        <dbReference type="SAM" id="MobiDB-lite"/>
    </source>
</evidence>
<dbReference type="GO" id="GO:0035725">
    <property type="term" value="P:sodium ion transmembrane transport"/>
    <property type="evidence" value="ECO:0007669"/>
    <property type="project" value="TreeGrafter"/>
</dbReference>
<accession>M7BZC0</accession>
<keyword evidence="2" id="KW-0813">Transport</keyword>
<dbReference type="InterPro" id="IPR037272">
    <property type="entry name" value="SNS_sf"/>
</dbReference>
<dbReference type="GO" id="GO:0006865">
    <property type="term" value="P:amino acid transport"/>
    <property type="evidence" value="ECO:0007669"/>
    <property type="project" value="TreeGrafter"/>
</dbReference>
<dbReference type="PANTHER" id="PTHR11616">
    <property type="entry name" value="SODIUM/CHLORIDE DEPENDENT TRANSPORTER"/>
    <property type="match status" value="1"/>
</dbReference>
<dbReference type="SUPFAM" id="SSF161070">
    <property type="entry name" value="SNF-like"/>
    <property type="match status" value="1"/>
</dbReference>
<evidence type="ECO:0000313" key="8">
    <source>
        <dbReference type="EMBL" id="EMP42574.1"/>
    </source>
</evidence>
<protein>
    <submittedName>
        <fullName evidence="8">Sodium-dependent neutral amino acid transporter B(0)AT3</fullName>
    </submittedName>
</protein>
<comment type="subcellular location">
    <subcellularLocation>
        <location evidence="1">Membrane</location>
        <topology evidence="1">Multi-pass membrane protein</topology>
    </subcellularLocation>
</comment>
<evidence type="ECO:0000256" key="7">
    <source>
        <dbReference type="SAM" id="Phobius"/>
    </source>
</evidence>
<dbReference type="EMBL" id="KB469744">
    <property type="protein sequence ID" value="EMP42574.1"/>
    <property type="molecule type" value="Genomic_DNA"/>
</dbReference>
<keyword evidence="3 7" id="KW-0812">Transmembrane</keyword>
<keyword evidence="5 7" id="KW-0472">Membrane</keyword>
<feature type="transmembrane region" description="Helical" evidence="7">
    <location>
        <begin position="72"/>
        <end position="91"/>
    </location>
</feature>
<dbReference type="PROSITE" id="PS50267">
    <property type="entry name" value="NA_NEUROTRAN_SYMP_3"/>
    <property type="match status" value="1"/>
</dbReference>
<feature type="region of interest" description="Disordered" evidence="6">
    <location>
        <begin position="114"/>
        <end position="136"/>
    </location>
</feature>
<name>M7BZC0_CHEMY</name>
<keyword evidence="9" id="KW-1185">Reference proteome</keyword>
<evidence type="ECO:0000256" key="4">
    <source>
        <dbReference type="ARBA" id="ARBA00022989"/>
    </source>
</evidence>
<feature type="transmembrane region" description="Helical" evidence="7">
    <location>
        <begin position="42"/>
        <end position="60"/>
    </location>
</feature>
<evidence type="ECO:0000313" key="9">
    <source>
        <dbReference type="Proteomes" id="UP000031443"/>
    </source>
</evidence>
<feature type="region of interest" description="Disordered" evidence="6">
    <location>
        <begin position="244"/>
        <end position="283"/>
    </location>
</feature>
<dbReference type="Proteomes" id="UP000031443">
    <property type="component" value="Unassembled WGS sequence"/>
</dbReference>
<evidence type="ECO:0000256" key="1">
    <source>
        <dbReference type="ARBA" id="ARBA00004141"/>
    </source>
</evidence>
<dbReference type="InterPro" id="IPR000175">
    <property type="entry name" value="Na/ntran_symport"/>
</dbReference>
<dbReference type="AlphaFoldDB" id="M7BZC0"/>
<keyword evidence="4 7" id="KW-1133">Transmembrane helix</keyword>
<organism evidence="8 9">
    <name type="scientific">Chelonia mydas</name>
    <name type="common">Green sea-turtle</name>
    <name type="synonym">Chelonia agassizi</name>
    <dbReference type="NCBI Taxonomy" id="8469"/>
    <lineage>
        <taxon>Eukaryota</taxon>
        <taxon>Metazoa</taxon>
        <taxon>Chordata</taxon>
        <taxon>Craniata</taxon>
        <taxon>Vertebrata</taxon>
        <taxon>Euteleostomi</taxon>
        <taxon>Archelosauria</taxon>
        <taxon>Testudinata</taxon>
        <taxon>Testudines</taxon>
        <taxon>Cryptodira</taxon>
        <taxon>Durocryptodira</taxon>
        <taxon>Americhelydia</taxon>
        <taxon>Chelonioidea</taxon>
        <taxon>Cheloniidae</taxon>
        <taxon>Chelonia</taxon>
    </lineage>
</organism>
<proteinExistence type="predicted"/>
<evidence type="ECO:0000256" key="3">
    <source>
        <dbReference type="ARBA" id="ARBA00022692"/>
    </source>
</evidence>
<dbReference type="Pfam" id="PF00209">
    <property type="entry name" value="SNF"/>
    <property type="match status" value="1"/>
</dbReference>
<dbReference type="STRING" id="8469.M7BZC0"/>
<evidence type="ECO:0000256" key="2">
    <source>
        <dbReference type="ARBA" id="ARBA00022448"/>
    </source>
</evidence>
<gene>
    <name evidence="8" type="ORF">UY3_00137</name>
</gene>
<sequence>MRRHGWLQHGHIEECHESTAVNYFWYRRTLNISSDITDSGNLQWWLVLCLAICWSIVYICTIRGIESTGKAIYVTAIFPYLVLTIFLIRGLTLPGATEGLVYLFTPNAPDGAPPAPLPSGAPVSPEVSVASGTGGENSGVVEGELPSIYEEIEALGLIPVTQGEDDRLPAGLDLSDLTLAPPSPCSLPLTAASASTSEGSLGSSICPATGDTLLTAAEPTEAMASAMRLGPEPHGMSLVGMGQPTSFPGRDPTDDAVATTPAMEPEPGITEGPLPTPQIPELD</sequence>
<feature type="compositionally biased region" description="Pro residues" evidence="6">
    <location>
        <begin position="274"/>
        <end position="283"/>
    </location>
</feature>
<dbReference type="PANTHER" id="PTHR11616:SF109">
    <property type="entry name" value="INACTIVE SODIUM-DEPENDENT NEUTRAL AMINO ACID TRANSPORTER B(0)AT3"/>
    <property type="match status" value="1"/>
</dbReference>
<reference evidence="9" key="1">
    <citation type="journal article" date="2013" name="Nat. Genet.">
        <title>The draft genomes of soft-shell turtle and green sea turtle yield insights into the development and evolution of the turtle-specific body plan.</title>
        <authorList>
            <person name="Wang Z."/>
            <person name="Pascual-Anaya J."/>
            <person name="Zadissa A."/>
            <person name="Li W."/>
            <person name="Niimura Y."/>
            <person name="Huang Z."/>
            <person name="Li C."/>
            <person name="White S."/>
            <person name="Xiong Z."/>
            <person name="Fang D."/>
            <person name="Wang B."/>
            <person name="Ming Y."/>
            <person name="Chen Y."/>
            <person name="Zheng Y."/>
            <person name="Kuraku S."/>
            <person name="Pignatelli M."/>
            <person name="Herrero J."/>
            <person name="Beal K."/>
            <person name="Nozawa M."/>
            <person name="Li Q."/>
            <person name="Wang J."/>
            <person name="Zhang H."/>
            <person name="Yu L."/>
            <person name="Shigenobu S."/>
            <person name="Wang J."/>
            <person name="Liu J."/>
            <person name="Flicek P."/>
            <person name="Searle S."/>
            <person name="Wang J."/>
            <person name="Kuratani S."/>
            <person name="Yin Y."/>
            <person name="Aken B."/>
            <person name="Zhang G."/>
            <person name="Irie N."/>
        </authorList>
    </citation>
    <scope>NUCLEOTIDE SEQUENCE [LARGE SCALE GENOMIC DNA]</scope>
</reference>